<comment type="similarity">
    <text evidence="2 7">Belongs to the acyl-CoA dehydrogenase family.</text>
</comment>
<evidence type="ECO:0000313" key="8">
    <source>
        <dbReference type="EMBL" id="ORV03622.1"/>
    </source>
</evidence>
<dbReference type="InterPro" id="IPR046373">
    <property type="entry name" value="Acyl-CoA_Oxase/DH_mid-dom_sf"/>
</dbReference>
<evidence type="ECO:0000313" key="9">
    <source>
        <dbReference type="Proteomes" id="UP000193484"/>
    </source>
</evidence>
<dbReference type="InterPro" id="IPR013786">
    <property type="entry name" value="AcylCoA_DH/ox_N"/>
</dbReference>
<reference evidence="8 9" key="1">
    <citation type="submission" date="2016-01" db="EMBL/GenBank/DDBJ databases">
        <title>The new phylogeny of the genus Mycobacterium.</title>
        <authorList>
            <person name="Tarcisio F."/>
            <person name="Conor M."/>
            <person name="Antonella G."/>
            <person name="Elisabetta G."/>
            <person name="Giulia F.S."/>
            <person name="Sara T."/>
            <person name="Anna F."/>
            <person name="Clotilde B."/>
            <person name="Roberto B."/>
            <person name="Veronica D.S."/>
            <person name="Fabio R."/>
            <person name="Monica P."/>
            <person name="Olivier J."/>
            <person name="Enrico T."/>
            <person name="Nicola S."/>
        </authorList>
    </citation>
    <scope>NUCLEOTIDE SEQUENCE [LARGE SCALE GENOMIC DNA]</scope>
    <source>
        <strain evidence="8 9">DSM 44179</strain>
    </source>
</reference>
<keyword evidence="9" id="KW-1185">Reference proteome</keyword>
<comment type="cofactor">
    <cofactor evidence="1 7">
        <name>FAD</name>
        <dbReference type="ChEBI" id="CHEBI:57692"/>
    </cofactor>
</comment>
<protein>
    <submittedName>
        <fullName evidence="8">Acyl-CoA dehydrogenase</fullName>
    </submittedName>
</protein>
<dbReference type="Proteomes" id="UP000193484">
    <property type="component" value="Unassembled WGS sequence"/>
</dbReference>
<dbReference type="GO" id="GO:0004361">
    <property type="term" value="F:glutaryl-CoA dehydrogenase activity"/>
    <property type="evidence" value="ECO:0007669"/>
    <property type="project" value="TreeGrafter"/>
</dbReference>
<dbReference type="PANTHER" id="PTHR42807:SF1">
    <property type="entry name" value="GLUTARYL-COA DEHYDROGENASE, MITOCHONDRIAL"/>
    <property type="match status" value="1"/>
</dbReference>
<dbReference type="STRING" id="1793.AWC04_09780"/>
<evidence type="ECO:0000256" key="4">
    <source>
        <dbReference type="ARBA" id="ARBA00022827"/>
    </source>
</evidence>
<evidence type="ECO:0000256" key="2">
    <source>
        <dbReference type="ARBA" id="ARBA00009347"/>
    </source>
</evidence>
<keyword evidence="5" id="KW-0809">Transit peptide</keyword>
<dbReference type="PANTHER" id="PTHR42807">
    <property type="entry name" value="GLUTARYL-COA DEHYDROGENASE, MITOCHONDRIAL"/>
    <property type="match status" value="1"/>
</dbReference>
<gene>
    <name evidence="8" type="ORF">AWC04_09780</name>
</gene>
<dbReference type="GO" id="GO:0000062">
    <property type="term" value="F:fatty-acyl-CoA binding"/>
    <property type="evidence" value="ECO:0007669"/>
    <property type="project" value="TreeGrafter"/>
</dbReference>
<dbReference type="InterPro" id="IPR009075">
    <property type="entry name" value="AcylCo_DH/oxidase_C"/>
</dbReference>
<keyword evidence="4 7" id="KW-0274">FAD</keyword>
<dbReference type="Pfam" id="PF00441">
    <property type="entry name" value="Acyl-CoA_dh_1"/>
    <property type="match status" value="1"/>
</dbReference>
<evidence type="ECO:0000256" key="5">
    <source>
        <dbReference type="ARBA" id="ARBA00022946"/>
    </source>
</evidence>
<dbReference type="InterPro" id="IPR036250">
    <property type="entry name" value="AcylCo_DH-like_C"/>
</dbReference>
<dbReference type="Pfam" id="PF02770">
    <property type="entry name" value="Acyl-CoA_dh_M"/>
    <property type="match status" value="1"/>
</dbReference>
<organism evidence="8 9">
    <name type="scientific">Mycolicibacterium fallax</name>
    <name type="common">Mycobacterium fallax</name>
    <dbReference type="NCBI Taxonomy" id="1793"/>
    <lineage>
        <taxon>Bacteria</taxon>
        <taxon>Bacillati</taxon>
        <taxon>Actinomycetota</taxon>
        <taxon>Actinomycetes</taxon>
        <taxon>Mycobacteriales</taxon>
        <taxon>Mycobacteriaceae</taxon>
        <taxon>Mycolicibacterium</taxon>
    </lineage>
</organism>
<evidence type="ECO:0000256" key="1">
    <source>
        <dbReference type="ARBA" id="ARBA00001974"/>
    </source>
</evidence>
<dbReference type="RefSeq" id="WP_085095543.1">
    <property type="nucleotide sequence ID" value="NZ_AP022603.1"/>
</dbReference>
<dbReference type="InterPro" id="IPR052033">
    <property type="entry name" value="Glutaryl-CoA_DH_mitochondrial"/>
</dbReference>
<dbReference type="GO" id="GO:0046949">
    <property type="term" value="P:fatty-acyl-CoA biosynthetic process"/>
    <property type="evidence" value="ECO:0007669"/>
    <property type="project" value="TreeGrafter"/>
</dbReference>
<dbReference type="InterPro" id="IPR037069">
    <property type="entry name" value="AcylCoA_DH/ox_N_sf"/>
</dbReference>
<dbReference type="Gene3D" id="1.20.140.10">
    <property type="entry name" value="Butyryl-CoA Dehydrogenase, subunit A, domain 3"/>
    <property type="match status" value="1"/>
</dbReference>
<dbReference type="InterPro" id="IPR006091">
    <property type="entry name" value="Acyl-CoA_Oxase/DH_mid-dom"/>
</dbReference>
<dbReference type="EMBL" id="LQOJ01000036">
    <property type="protein sequence ID" value="ORV03622.1"/>
    <property type="molecule type" value="Genomic_DNA"/>
</dbReference>
<evidence type="ECO:0000256" key="3">
    <source>
        <dbReference type="ARBA" id="ARBA00022630"/>
    </source>
</evidence>
<dbReference type="Gene3D" id="1.10.540.10">
    <property type="entry name" value="Acyl-CoA dehydrogenase/oxidase, N-terminal domain"/>
    <property type="match status" value="1"/>
</dbReference>
<dbReference type="InterPro" id="IPR009100">
    <property type="entry name" value="AcylCoA_DH/oxidase_NM_dom_sf"/>
</dbReference>
<name>A0A1X1RDX6_MYCFA</name>
<evidence type="ECO:0000256" key="7">
    <source>
        <dbReference type="RuleBase" id="RU362125"/>
    </source>
</evidence>
<comment type="caution">
    <text evidence="8">The sequence shown here is derived from an EMBL/GenBank/DDBJ whole genome shotgun (WGS) entry which is preliminary data.</text>
</comment>
<dbReference type="FunFam" id="1.10.540.10:FF:000026">
    <property type="entry name" value="Acyl-CoA dehydrogenase medium chain"/>
    <property type="match status" value="1"/>
</dbReference>
<accession>A0A1X1RDX6</accession>
<evidence type="ECO:0000256" key="6">
    <source>
        <dbReference type="ARBA" id="ARBA00023002"/>
    </source>
</evidence>
<proteinExistence type="inferred from homology"/>
<dbReference type="Gene3D" id="2.40.110.10">
    <property type="entry name" value="Butyryl-CoA Dehydrogenase, subunit A, domain 2"/>
    <property type="match status" value="1"/>
</dbReference>
<keyword evidence="3 7" id="KW-0285">Flavoprotein</keyword>
<dbReference type="SUPFAM" id="SSF47203">
    <property type="entry name" value="Acyl-CoA dehydrogenase C-terminal domain-like"/>
    <property type="match status" value="1"/>
</dbReference>
<dbReference type="Pfam" id="PF02771">
    <property type="entry name" value="Acyl-CoA_dh_N"/>
    <property type="match status" value="1"/>
</dbReference>
<dbReference type="GO" id="GO:0050660">
    <property type="term" value="F:flavin adenine dinucleotide binding"/>
    <property type="evidence" value="ECO:0007669"/>
    <property type="project" value="InterPro"/>
</dbReference>
<dbReference type="SUPFAM" id="SSF56645">
    <property type="entry name" value="Acyl-CoA dehydrogenase NM domain-like"/>
    <property type="match status" value="1"/>
</dbReference>
<dbReference type="AlphaFoldDB" id="A0A1X1RDX6"/>
<keyword evidence="6 7" id="KW-0560">Oxidoreductase</keyword>
<dbReference type="GO" id="GO:0033539">
    <property type="term" value="P:fatty acid beta-oxidation using acyl-CoA dehydrogenase"/>
    <property type="evidence" value="ECO:0007669"/>
    <property type="project" value="TreeGrafter"/>
</dbReference>
<sequence>MSATADQPADKTYAPLELFDTNRLLDDDERDIAATVREFVDTRLKPNVGDWFESATLPRELGREFGRLGLLGMHLQGYGCAGTNAVSYGLACLELEAGDTGFRSFVSVQGSLSMFSIYRYGSEEQKQQWLPRLATGEAIGCFGLTEPDFGSNPAGMRTRARRDGAGDNADWILHGTKMWITNGNLADVATVWAQTDDGVRGFLVPTDTPGFTANVIHRKLSLRASITSELVLDNVRLPASAQLPGAIGLGAPLSCLNEARFGIVFGALGAARDALETTIAYTQSREVFDRPLSCFQLTQEKLANMTVELGKGMLLAIHLGRIKDAEGVRPEQVSLGKLNNVREALAIARECRTLLGGSGITLEYSPLRHANNLESVLTYEGTSEMHLLSIGKALTGQAAFR</sequence>
<dbReference type="OrthoDB" id="9770681at2"/>